<comment type="subcellular location">
    <subcellularLocation>
        <location evidence="1">Cell membrane</location>
        <topology evidence="1">Multi-pass membrane protein</topology>
    </subcellularLocation>
</comment>
<dbReference type="InterPro" id="IPR017871">
    <property type="entry name" value="ABC_transporter-like_CS"/>
</dbReference>
<evidence type="ECO:0000259" key="8">
    <source>
        <dbReference type="PROSITE" id="PS50929"/>
    </source>
</evidence>
<feature type="transmembrane region" description="Helical" evidence="6">
    <location>
        <begin position="231"/>
        <end position="250"/>
    </location>
</feature>
<evidence type="ECO:0000256" key="1">
    <source>
        <dbReference type="ARBA" id="ARBA00004651"/>
    </source>
</evidence>
<dbReference type="GO" id="GO:0005524">
    <property type="term" value="F:ATP binding"/>
    <property type="evidence" value="ECO:0007669"/>
    <property type="project" value="InterPro"/>
</dbReference>
<feature type="transmembrane region" description="Helical" evidence="6">
    <location>
        <begin position="341"/>
        <end position="366"/>
    </location>
</feature>
<proteinExistence type="predicted"/>
<gene>
    <name evidence="9" type="ordered locus">Sfla_0951</name>
</gene>
<feature type="transmembrane region" description="Helical" evidence="6">
    <location>
        <begin position="129"/>
        <end position="149"/>
    </location>
</feature>
<dbReference type="KEGG" id="sfa:Sfla_0951"/>
<dbReference type="AlphaFoldDB" id="A0A8D3WDM6"/>
<dbReference type="PANTHER" id="PTHR43394:SF1">
    <property type="entry name" value="ATP-BINDING CASSETTE SUB-FAMILY B MEMBER 10, MITOCHONDRIAL"/>
    <property type="match status" value="1"/>
</dbReference>
<evidence type="ECO:0000256" key="5">
    <source>
        <dbReference type="SAM" id="MobiDB-lite"/>
    </source>
</evidence>
<feature type="domain" description="ABC transporter" evidence="7">
    <location>
        <begin position="357"/>
        <end position="623"/>
    </location>
</feature>
<evidence type="ECO:0000259" key="7">
    <source>
        <dbReference type="PROSITE" id="PS50893"/>
    </source>
</evidence>
<dbReference type="SUPFAM" id="SSF90123">
    <property type="entry name" value="ABC transporter transmembrane region"/>
    <property type="match status" value="1"/>
</dbReference>
<protein>
    <submittedName>
        <fullName evidence="9">ABC transporter transmembrane region</fullName>
    </submittedName>
</protein>
<sequence>MRSPPPPRGLDKSTASEKHDTDDLHSQAPRRTTDGRWAWNTGSPHTRWCEVSEGPDPRTYAHRVPDTDPGEPDHRGPARFLWWLVTRQRGRVLLGALWGSSWMCALMLPPYLMAQAVDRGLRAGDRGQLVLWVSALLTVGALIAVLGILRHRTMTLIRVDAAYRTVQVVVRQVTRLGAALPGKVSAGELTHLQAGDTSRIAQTLTVTGPGVGAVIAYSAAAVLLFRISAPLALVVLLGVPLLAVTVGPLMQRLHGAEGTYRQKQGDLTAQAVDVVTGLHVLNGVGGKPVLARRYRERSQALLADGYRVASLTSWVQAVGACLPVLFLALVTWIAARMAADGAITVGDLVAVYGYVAALLAPVTFFVEGADDLPRGLVSARRVTDVLALTPDVESRETPVPPPSGPADLHDPASGLVVPAGRMTALVSARSDEARAVVDRLVRYTDSDVTWGGVPLSGVDLAEVRRRILLAGNDAYLFSGPVRAAVSVGEHSDDEVERALRTAVAEDIVESRPGGLGSRLSDRGADVSGGQRQRLRLVRALLADPEILVLAEPTSALDAHTEATVAARVEAARRGRTTLVVTTSPLVLGHASGVSLLVDGRVVAVGTHGELLARQPRYRELVFRDAGADLPSVPVSDAQEGTGR</sequence>
<dbReference type="InterPro" id="IPR036640">
    <property type="entry name" value="ABC1_TM_sf"/>
</dbReference>
<accession>A0A8D3WDM6</accession>
<dbReference type="PROSITE" id="PS50893">
    <property type="entry name" value="ABC_TRANSPORTER_2"/>
    <property type="match status" value="1"/>
</dbReference>
<dbReference type="EMBL" id="CP002475">
    <property type="protein sequence ID" value="ADW02407.1"/>
    <property type="molecule type" value="Genomic_DNA"/>
</dbReference>
<feature type="transmembrane region" description="Helical" evidence="6">
    <location>
        <begin position="92"/>
        <end position="109"/>
    </location>
</feature>
<dbReference type="InterPro" id="IPR011527">
    <property type="entry name" value="ABC1_TM_dom"/>
</dbReference>
<dbReference type="SUPFAM" id="SSF52540">
    <property type="entry name" value="P-loop containing nucleoside triphosphate hydrolases"/>
    <property type="match status" value="1"/>
</dbReference>
<dbReference type="PANTHER" id="PTHR43394">
    <property type="entry name" value="ATP-DEPENDENT PERMEASE MDL1, MITOCHONDRIAL"/>
    <property type="match status" value="1"/>
</dbReference>
<dbReference type="PROSITE" id="PS50929">
    <property type="entry name" value="ABC_TM1F"/>
    <property type="match status" value="1"/>
</dbReference>
<dbReference type="GO" id="GO:0015421">
    <property type="term" value="F:ABC-type oligopeptide transporter activity"/>
    <property type="evidence" value="ECO:0007669"/>
    <property type="project" value="TreeGrafter"/>
</dbReference>
<feature type="compositionally biased region" description="Basic and acidic residues" evidence="5">
    <location>
        <begin position="63"/>
        <end position="73"/>
    </location>
</feature>
<dbReference type="Pfam" id="PF00664">
    <property type="entry name" value="ABC_membrane"/>
    <property type="match status" value="1"/>
</dbReference>
<dbReference type="InterPro" id="IPR027417">
    <property type="entry name" value="P-loop_NTPase"/>
</dbReference>
<dbReference type="CDD" id="cd07346">
    <property type="entry name" value="ABC_6TM_exporters"/>
    <property type="match status" value="1"/>
</dbReference>
<evidence type="ECO:0000256" key="2">
    <source>
        <dbReference type="ARBA" id="ARBA00022692"/>
    </source>
</evidence>
<keyword evidence="4 6" id="KW-0472">Membrane</keyword>
<dbReference type="InterPro" id="IPR039421">
    <property type="entry name" value="Type_1_exporter"/>
</dbReference>
<evidence type="ECO:0000313" key="10">
    <source>
        <dbReference type="Proteomes" id="UP000002066"/>
    </source>
</evidence>
<feature type="domain" description="ABC transmembrane type-1" evidence="8">
    <location>
        <begin position="93"/>
        <end position="374"/>
    </location>
</feature>
<dbReference type="PROSITE" id="PS00211">
    <property type="entry name" value="ABC_TRANSPORTER_1"/>
    <property type="match status" value="1"/>
</dbReference>
<dbReference type="Pfam" id="PF00005">
    <property type="entry name" value="ABC_tran"/>
    <property type="match status" value="1"/>
</dbReference>
<dbReference type="Gene3D" id="1.20.1560.10">
    <property type="entry name" value="ABC transporter type 1, transmembrane domain"/>
    <property type="match status" value="1"/>
</dbReference>
<feature type="region of interest" description="Disordered" evidence="5">
    <location>
        <begin position="1"/>
        <end position="73"/>
    </location>
</feature>
<feature type="transmembrane region" description="Helical" evidence="6">
    <location>
        <begin position="314"/>
        <end position="335"/>
    </location>
</feature>
<evidence type="ECO:0000313" key="9">
    <source>
        <dbReference type="EMBL" id="ADW02407.1"/>
    </source>
</evidence>
<keyword evidence="3 6" id="KW-1133">Transmembrane helix</keyword>
<dbReference type="GO" id="GO:0005886">
    <property type="term" value="C:plasma membrane"/>
    <property type="evidence" value="ECO:0007669"/>
    <property type="project" value="UniProtKB-SubCell"/>
</dbReference>
<dbReference type="GO" id="GO:0016887">
    <property type="term" value="F:ATP hydrolysis activity"/>
    <property type="evidence" value="ECO:0007669"/>
    <property type="project" value="InterPro"/>
</dbReference>
<dbReference type="Proteomes" id="UP000002066">
    <property type="component" value="Chromosome"/>
</dbReference>
<keyword evidence="2 6" id="KW-0812">Transmembrane</keyword>
<dbReference type="InterPro" id="IPR003439">
    <property type="entry name" value="ABC_transporter-like_ATP-bd"/>
</dbReference>
<evidence type="ECO:0000256" key="4">
    <source>
        <dbReference type="ARBA" id="ARBA00023136"/>
    </source>
</evidence>
<dbReference type="Gene3D" id="3.40.50.300">
    <property type="entry name" value="P-loop containing nucleotide triphosphate hydrolases"/>
    <property type="match status" value="1"/>
</dbReference>
<feature type="compositionally biased region" description="Basic and acidic residues" evidence="5">
    <location>
        <begin position="9"/>
        <end position="25"/>
    </location>
</feature>
<evidence type="ECO:0000256" key="6">
    <source>
        <dbReference type="SAM" id="Phobius"/>
    </source>
</evidence>
<reference evidence="9 10" key="1">
    <citation type="submission" date="2011-01" db="EMBL/GenBank/DDBJ databases">
        <title>Complete sequence of chromosome of Streptomyces flavogriseus ATCC 33331.</title>
        <authorList>
            <consortium name="US DOE Joint Genome Institute"/>
            <person name="Lucas S."/>
            <person name="Copeland A."/>
            <person name="Lapidus A."/>
            <person name="Cheng J.-F."/>
            <person name="Goodwin L."/>
            <person name="Pitluck S."/>
            <person name="Davenport K."/>
            <person name="Detter J.C."/>
            <person name="Han C."/>
            <person name="Tapia R."/>
            <person name="Land M."/>
            <person name="Hauser L."/>
            <person name="Kyrpides N."/>
            <person name="Ivanova N."/>
            <person name="Ovchinnikova G."/>
            <person name="Pagani I."/>
            <person name="Brumm P."/>
            <person name="Mead D."/>
            <person name="Woyke T."/>
        </authorList>
    </citation>
    <scope>NUCLEOTIDE SEQUENCE [LARGE SCALE GENOMIC DNA]</scope>
    <source>
        <strain evidence="10">ATCC 33331 / IAF-45CD</strain>
    </source>
</reference>
<name>A0A8D3WDM6_STRFA</name>
<evidence type="ECO:0000256" key="3">
    <source>
        <dbReference type="ARBA" id="ARBA00022989"/>
    </source>
</evidence>
<dbReference type="OrthoDB" id="4966664at2"/>
<organism evidence="9 10">
    <name type="scientific">Streptomyces pratensis (strain ATCC 33331 / IAF-45CD)</name>
    <dbReference type="NCBI Taxonomy" id="591167"/>
    <lineage>
        <taxon>Bacteria</taxon>
        <taxon>Bacillati</taxon>
        <taxon>Actinomycetota</taxon>
        <taxon>Actinomycetes</taxon>
        <taxon>Kitasatosporales</taxon>
        <taxon>Streptomycetaceae</taxon>
        <taxon>Streptomyces</taxon>
    </lineage>
</organism>